<feature type="region of interest" description="Disordered" evidence="2">
    <location>
        <begin position="215"/>
        <end position="250"/>
    </location>
</feature>
<feature type="compositionally biased region" description="Polar residues" evidence="2">
    <location>
        <begin position="235"/>
        <end position="248"/>
    </location>
</feature>
<feature type="compositionally biased region" description="Polar residues" evidence="2">
    <location>
        <begin position="14"/>
        <end position="29"/>
    </location>
</feature>
<evidence type="ECO:0000256" key="1">
    <source>
        <dbReference type="SAM" id="Coils"/>
    </source>
</evidence>
<dbReference type="EMBL" id="LR797823">
    <property type="protein sequence ID" value="CAB4241270.1"/>
    <property type="molecule type" value="Genomic_DNA"/>
</dbReference>
<feature type="region of interest" description="Disordered" evidence="2">
    <location>
        <begin position="1"/>
        <end position="30"/>
    </location>
</feature>
<gene>
    <name evidence="3" type="ORF">UFOVP67_29</name>
</gene>
<reference evidence="3" key="1">
    <citation type="submission" date="2020-05" db="EMBL/GenBank/DDBJ databases">
        <authorList>
            <person name="Chiriac C."/>
            <person name="Salcher M."/>
            <person name="Ghai R."/>
            <person name="Kavagutti S V."/>
        </authorList>
    </citation>
    <scope>NUCLEOTIDE SEQUENCE</scope>
</reference>
<sequence length="285" mass="32142">MSEEIQTEVAVDTQEVQAQQPSYTETEQQAMEMGWVPEDKYSGDKAKWKPAEQFLEYGKSINGILRKTNESLIKKNEDLAKKVDAIEKANSTALKFLAKKYEQEKQDLISHLKAVRKEAINNSDGERVAEIESQMEKVEADYQADLADLKTQQQEQAPQESPEFLEWKEKNSWYGSKKALTKIAETIGEELRSRNPELVGAPFLQRVEKEMKERFPDEFGLNSNRTKPTMVASGSAETSSSAKGTSYSDLPKDAKDACTELLKAGIPGLTKEQYAKEYFAMYGGK</sequence>
<evidence type="ECO:0008006" key="4">
    <source>
        <dbReference type="Google" id="ProtNLM"/>
    </source>
</evidence>
<feature type="coiled-coil region" evidence="1">
    <location>
        <begin position="69"/>
        <end position="155"/>
    </location>
</feature>
<evidence type="ECO:0000313" key="3">
    <source>
        <dbReference type="EMBL" id="CAB4241270.1"/>
    </source>
</evidence>
<organism evidence="3">
    <name type="scientific">uncultured Caudovirales phage</name>
    <dbReference type="NCBI Taxonomy" id="2100421"/>
    <lineage>
        <taxon>Viruses</taxon>
        <taxon>Duplodnaviria</taxon>
        <taxon>Heunggongvirae</taxon>
        <taxon>Uroviricota</taxon>
        <taxon>Caudoviricetes</taxon>
        <taxon>Peduoviridae</taxon>
        <taxon>Maltschvirus</taxon>
        <taxon>Maltschvirus maltsch</taxon>
    </lineage>
</organism>
<evidence type="ECO:0000256" key="2">
    <source>
        <dbReference type="SAM" id="MobiDB-lite"/>
    </source>
</evidence>
<name>A0A6J5TCF8_9CAUD</name>
<accession>A0A6J5TCF8</accession>
<proteinExistence type="predicted"/>
<protein>
    <recommendedName>
        <fullName evidence="4">Scaffolding protein</fullName>
    </recommendedName>
</protein>
<keyword evidence="1" id="KW-0175">Coiled coil</keyword>